<dbReference type="NCBIfam" id="NF006871">
    <property type="entry name" value="PRK09367.1"/>
    <property type="match status" value="1"/>
</dbReference>
<dbReference type="InterPro" id="IPR024083">
    <property type="entry name" value="Fumarase/histidase_N"/>
</dbReference>
<proteinExistence type="inferred from homology"/>
<evidence type="ECO:0000313" key="10">
    <source>
        <dbReference type="EMBL" id="KIA78401.1"/>
    </source>
</evidence>
<dbReference type="GO" id="GO:0004397">
    <property type="term" value="F:histidine ammonia-lyase activity"/>
    <property type="evidence" value="ECO:0007669"/>
    <property type="project" value="UniProtKB-UniRule"/>
</dbReference>
<dbReference type="InterPro" id="IPR022313">
    <property type="entry name" value="Phe/His_NH3-lyase_AS"/>
</dbReference>
<dbReference type="InterPro" id="IPR005921">
    <property type="entry name" value="HutH"/>
</dbReference>
<keyword evidence="4 7" id="KW-0456">Lyase</keyword>
<dbReference type="NCBIfam" id="TIGR01225">
    <property type="entry name" value="hutH"/>
    <property type="match status" value="1"/>
</dbReference>
<evidence type="ECO:0000313" key="11">
    <source>
        <dbReference type="Proteomes" id="UP000031307"/>
    </source>
</evidence>
<dbReference type="EC" id="4.3.1.3" evidence="2 6"/>
<organism evidence="10 11">
    <name type="scientific">Parachlamydia acanthamoebae</name>
    <dbReference type="NCBI Taxonomy" id="83552"/>
    <lineage>
        <taxon>Bacteria</taxon>
        <taxon>Pseudomonadati</taxon>
        <taxon>Chlamydiota</taxon>
        <taxon>Chlamydiia</taxon>
        <taxon>Parachlamydiales</taxon>
        <taxon>Parachlamydiaceae</taxon>
        <taxon>Parachlamydia</taxon>
    </lineage>
</organism>
<dbReference type="Gene3D" id="1.20.200.10">
    <property type="entry name" value="Fumarase/aspartase (Central domain)"/>
    <property type="match status" value="1"/>
</dbReference>
<evidence type="ECO:0000256" key="6">
    <source>
        <dbReference type="NCBIfam" id="TIGR01225"/>
    </source>
</evidence>
<dbReference type="AlphaFoldDB" id="A0A0C1C4J4"/>
<dbReference type="InterPro" id="IPR008948">
    <property type="entry name" value="L-Aspartase-like"/>
</dbReference>
<comment type="similarity">
    <text evidence="7">Belongs to the PAL/histidase family.</text>
</comment>
<evidence type="ECO:0000256" key="7">
    <source>
        <dbReference type="RuleBase" id="RU003954"/>
    </source>
</evidence>
<dbReference type="UniPathway" id="UPA00379">
    <property type="reaction ID" value="UER00549"/>
</dbReference>
<accession>A0A0C1C4J4</accession>
<evidence type="ECO:0000256" key="8">
    <source>
        <dbReference type="RuleBase" id="RU004479"/>
    </source>
</evidence>
<gene>
    <name evidence="10" type="primary">hutH</name>
    <name evidence="10" type="ORF">DB43_EB00080</name>
</gene>
<evidence type="ECO:0000256" key="4">
    <source>
        <dbReference type="ARBA" id="ARBA00023239"/>
    </source>
</evidence>
<sequence>MNKLCIDKMKQIKDSIFLDGKSLTLSQVEAIAKGCPVKISPSTQNAIDASAQLVHQLAKSPKPIYGVNTGFGYFAREKIAPDEIDALQVNLLKSHAAGFGEPLSLSETRLAMALRLNVLIKGNTGVRYQVCEALLQLIQAEIYPLIPQYGSVGASGDLAPLAHLALPLIGLGEVHYKDKRMSAKEALKLAKLKPLKLYAKEGLGLINGTQIMLAVGSLALIEAKKVLKKADRIAALTFEGLLGATDALNPLLHRARGQKGQMEIAKRMREELKDSSLWSQNFKRVKVQDSYSLRCVPQIHGPTQDALDYCTTIIERELNAATDNPLVFSEEGVILSGGNFHGQALALAFDFAAIAMSEISNVSERRLETLLNPHMSGLPAFLTPYEGTHSGYMASQYLSASLVNQNKLLANPACTDSIPGNVGVEDHVSMGMTSARKLRDLVRNVSTVLAIEMVVAAQAVDLRKRSQDLGKGTHQVYIALRKKVPVLIEDRIVSDDIQKALEVFQQL</sequence>
<dbReference type="InterPro" id="IPR001106">
    <property type="entry name" value="Aromatic_Lyase"/>
</dbReference>
<name>A0A0C1C4J4_9BACT</name>
<dbReference type="PATRIC" id="fig|83552.4.peg.398"/>
<dbReference type="Proteomes" id="UP000031307">
    <property type="component" value="Unassembled WGS sequence"/>
</dbReference>
<evidence type="ECO:0000256" key="9">
    <source>
        <dbReference type="RuleBase" id="RU004480"/>
    </source>
</evidence>
<comment type="subcellular location">
    <subcellularLocation>
        <location evidence="9">Cytoplasm</location>
    </subcellularLocation>
</comment>
<dbReference type="GO" id="GO:0005737">
    <property type="term" value="C:cytoplasm"/>
    <property type="evidence" value="ECO:0007669"/>
    <property type="project" value="UniProtKB-SubCell"/>
</dbReference>
<keyword evidence="3 8" id="KW-0369">Histidine metabolism</keyword>
<dbReference type="Gene3D" id="1.10.275.10">
    <property type="entry name" value="Fumarase/aspartase (N-terminal domain)"/>
    <property type="match status" value="1"/>
</dbReference>
<evidence type="ECO:0000256" key="1">
    <source>
        <dbReference type="ARBA" id="ARBA00005113"/>
    </source>
</evidence>
<dbReference type="EMBL" id="JSAM01000022">
    <property type="protein sequence ID" value="KIA78401.1"/>
    <property type="molecule type" value="Genomic_DNA"/>
</dbReference>
<comment type="catalytic activity">
    <reaction evidence="5 8">
        <text>L-histidine = trans-urocanate + NH4(+)</text>
        <dbReference type="Rhea" id="RHEA:21232"/>
        <dbReference type="ChEBI" id="CHEBI:17771"/>
        <dbReference type="ChEBI" id="CHEBI:28938"/>
        <dbReference type="ChEBI" id="CHEBI:57595"/>
        <dbReference type="EC" id="4.3.1.3"/>
    </reaction>
</comment>
<dbReference type="Pfam" id="PF00221">
    <property type="entry name" value="Lyase_aromatic"/>
    <property type="match status" value="1"/>
</dbReference>
<dbReference type="SUPFAM" id="SSF48557">
    <property type="entry name" value="L-aspartase-like"/>
    <property type="match status" value="1"/>
</dbReference>
<evidence type="ECO:0000256" key="3">
    <source>
        <dbReference type="ARBA" id="ARBA00022808"/>
    </source>
</evidence>
<protein>
    <recommendedName>
        <fullName evidence="2 6">Histidine ammonia-lyase</fullName>
        <ecNumber evidence="2 6">4.3.1.3</ecNumber>
    </recommendedName>
</protein>
<dbReference type="GO" id="GO:0019557">
    <property type="term" value="P:L-histidine catabolic process to glutamate and formate"/>
    <property type="evidence" value="ECO:0007669"/>
    <property type="project" value="UniProtKB-UniPathway"/>
</dbReference>
<dbReference type="PROSITE" id="PS00488">
    <property type="entry name" value="PAL_HISTIDASE"/>
    <property type="match status" value="1"/>
</dbReference>
<dbReference type="GO" id="GO:0019556">
    <property type="term" value="P:L-histidine catabolic process to glutamate and formamide"/>
    <property type="evidence" value="ECO:0007669"/>
    <property type="project" value="UniProtKB-UniPathway"/>
</dbReference>
<dbReference type="FunFam" id="1.10.275.10:FF:000005">
    <property type="entry name" value="Histidine ammonia-lyase"/>
    <property type="match status" value="1"/>
</dbReference>
<evidence type="ECO:0000256" key="2">
    <source>
        <dbReference type="ARBA" id="ARBA00012994"/>
    </source>
</evidence>
<dbReference type="CDD" id="cd00332">
    <property type="entry name" value="PAL-HAL"/>
    <property type="match status" value="1"/>
</dbReference>
<reference evidence="10 11" key="1">
    <citation type="journal article" date="2014" name="Mol. Biol. Evol.">
        <title>Massive expansion of Ubiquitination-related gene families within the Chlamydiae.</title>
        <authorList>
            <person name="Domman D."/>
            <person name="Collingro A."/>
            <person name="Lagkouvardos I."/>
            <person name="Gehre L."/>
            <person name="Weinmaier T."/>
            <person name="Rattei T."/>
            <person name="Subtil A."/>
            <person name="Horn M."/>
        </authorList>
    </citation>
    <scope>NUCLEOTIDE SEQUENCE [LARGE SCALE GENOMIC DNA]</scope>
    <source>
        <strain evidence="10 11">OEW1</strain>
    </source>
</reference>
<comment type="caution">
    <text evidence="10">The sequence shown here is derived from an EMBL/GenBank/DDBJ whole genome shotgun (WGS) entry which is preliminary data.</text>
</comment>
<evidence type="ECO:0000256" key="5">
    <source>
        <dbReference type="ARBA" id="ARBA00049269"/>
    </source>
</evidence>
<dbReference type="PANTHER" id="PTHR10362">
    <property type="entry name" value="HISTIDINE AMMONIA-LYASE"/>
    <property type="match status" value="1"/>
</dbReference>
<comment type="pathway">
    <text evidence="1 8">Amino-acid degradation; L-histidine degradation into L-glutamate; N-formimidoyl-L-glutamate from L-histidine: step 1/3.</text>
</comment>